<feature type="region of interest" description="Disordered" evidence="9">
    <location>
        <begin position="785"/>
        <end position="805"/>
    </location>
</feature>
<dbReference type="SUPFAM" id="SSF53335">
    <property type="entry name" value="S-adenosyl-L-methionine-dependent methyltransferases"/>
    <property type="match status" value="1"/>
</dbReference>
<keyword evidence="6" id="KW-0808">Transferase</keyword>
<evidence type="ECO:0000256" key="2">
    <source>
        <dbReference type="ARBA" id="ARBA00004584"/>
    </source>
</evidence>
<dbReference type="CDD" id="cd02440">
    <property type="entry name" value="AdoMet_MTases"/>
    <property type="match status" value="1"/>
</dbReference>
<dbReference type="Pfam" id="PF05971">
    <property type="entry name" value="Methyltransf_10"/>
    <property type="match status" value="1"/>
</dbReference>
<evidence type="ECO:0000313" key="10">
    <source>
        <dbReference type="EMBL" id="SAM84861.1"/>
    </source>
</evidence>
<dbReference type="InterPro" id="IPR010286">
    <property type="entry name" value="METTL16/RlmF"/>
</dbReference>
<dbReference type="InterPro" id="IPR029063">
    <property type="entry name" value="SAM-dependent_MTases_sf"/>
</dbReference>
<dbReference type="EMBL" id="LT558131">
    <property type="protein sequence ID" value="SAM84861.1"/>
    <property type="molecule type" value="Genomic_DNA"/>
</dbReference>
<evidence type="ECO:0000256" key="3">
    <source>
        <dbReference type="ARBA" id="ARBA00007321"/>
    </source>
</evidence>
<feature type="compositionally biased region" description="Polar residues" evidence="9">
    <location>
        <begin position="266"/>
        <end position="284"/>
    </location>
</feature>
<dbReference type="OrthoDB" id="514248at2759"/>
<dbReference type="GO" id="GO:0005634">
    <property type="term" value="C:nucleus"/>
    <property type="evidence" value="ECO:0007669"/>
    <property type="project" value="UniProtKB-SubCell"/>
</dbReference>
<dbReference type="InterPro" id="IPR018464">
    <property type="entry name" value="CENP-O"/>
</dbReference>
<dbReference type="AlphaFoldDB" id="A0A1K0H9M9"/>
<dbReference type="PANTHER" id="PTHR13393">
    <property type="entry name" value="SAM-DEPENDENT METHYLTRANSFERASE"/>
    <property type="match status" value="1"/>
</dbReference>
<accession>A0A1K0H9M9</accession>
<reference evidence="11" key="1">
    <citation type="submission" date="2016-04" db="EMBL/GenBank/DDBJ databases">
        <authorList>
            <person name="Guldener U."/>
            <person name="Guldener U."/>
        </authorList>
    </citation>
    <scope>NUCLEOTIDE SEQUENCE [LARGE SCALE GENOMIC DNA]</scope>
    <source>
        <strain evidence="11">UB2112</strain>
    </source>
</reference>
<dbReference type="GO" id="GO:0000776">
    <property type="term" value="C:kinetochore"/>
    <property type="evidence" value="ECO:0007669"/>
    <property type="project" value="InterPro"/>
</dbReference>
<organism evidence="10 11">
    <name type="scientific">Ustilago bromivora</name>
    <dbReference type="NCBI Taxonomy" id="307758"/>
    <lineage>
        <taxon>Eukaryota</taxon>
        <taxon>Fungi</taxon>
        <taxon>Dikarya</taxon>
        <taxon>Basidiomycota</taxon>
        <taxon>Ustilaginomycotina</taxon>
        <taxon>Ustilaginomycetes</taxon>
        <taxon>Ustilaginales</taxon>
        <taxon>Ustilaginaceae</taxon>
        <taxon>Ustilago</taxon>
    </lineage>
</organism>
<evidence type="ECO:0000256" key="8">
    <source>
        <dbReference type="ARBA" id="ARBA00023328"/>
    </source>
</evidence>
<gene>
    <name evidence="10" type="ORF">UBRO_05951</name>
</gene>
<dbReference type="GO" id="GO:0070475">
    <property type="term" value="P:rRNA base methylation"/>
    <property type="evidence" value="ECO:0007669"/>
    <property type="project" value="TreeGrafter"/>
</dbReference>
<sequence length="971" mass="108398">MSATTDELRYKLSQLRADKLLLQSQLASLRALPELEADHRSPLHIHNQELGQQLRSLEEKAILYRSSAWTCFEMDLDVGRRARLARDSASADKDGDLALGIRLDTFYRARFYEPYYLVFARPSQLLDTMPQLAETTAADLEANSLADGLRLIRHTVPHFVPLASLVERYIPTVATGEAGSKSGAKRDNEAGGLTLLSQFLNLPGVHAFLSDLHCHLQAYVSRRQQAMALEQLSLPGSSGDAELALEALGTEAFDLLKVTWRIPSSTAPSNGAQDQAEQDPSNPTAAALVAAAKRKRENPDDEPTHHLEVIVQYDDLQSDRLIDQTRPTGIFASTSSSPDDIPGIQASLQGLRRPYGQVRVQLLEYAPELETRQRRAPGISKADLKALQPTITRRQDLEQSYAQEHDGESLDMDQAFERVAKSIWAQMRAKGGSNTVQDQRLARAQNRVDWRWYAYQRRRLTRLLQPKIDPSLYRVSTPDFRALAAKYPATFGKFVKDDRGYEAKIDFQDAEAVRCLAETLLQHDFGIYATFSLSNLCPTIPNRLAYISLIHELLTWSLPTWHLLHHFQHQPPPADDRIRGLDIGTGASAIYPILGIACFPHWNFTATDIDPNSLDYAKNHIIGHPNNGTHLSDRVSLLHVDPNASFLPDQETGLEFTMCNPPFYTSFEEMDRSASLKKLPANAVCHGSRSEMIVEGGEVRFVQRMIRESIATDTKVLWWTCMLGKLSSVAQLAGELKVLSGERKIGGWGVNELKTGGGKTKRWVIMWTRTKLRLSDELGRKDLRSSLEKSRPNSTERTGKKLDVGPGWTRKELLESTMAILRGLNGCLAHPSSYSGQQDAGQRRRSRSRSQSVSELNQAVRSRSDADPGTLDVILTQESWTRRARRSKLQAQASGSTHLQDTSSIEPLMMVRISIHETNETGGTGLVVKVNCTYGVDSVKFESFAMFFLGAVERKVQQSTRRSTHSADAQA</sequence>
<keyword evidence="8" id="KW-0137">Centromere</keyword>
<evidence type="ECO:0000256" key="4">
    <source>
        <dbReference type="ARBA" id="ARBA00022454"/>
    </source>
</evidence>
<comment type="subcellular location">
    <subcellularLocation>
        <location evidence="2">Chromosome</location>
        <location evidence="2">Centromere</location>
    </subcellularLocation>
    <subcellularLocation>
        <location evidence="1">Nucleus</location>
    </subcellularLocation>
</comment>
<proteinExistence type="inferred from homology"/>
<dbReference type="Proteomes" id="UP000179920">
    <property type="component" value="Chromosome XV"/>
</dbReference>
<dbReference type="PANTHER" id="PTHR13393:SF0">
    <property type="entry name" value="RNA N6-ADENOSINE-METHYLTRANSFERASE METTL16"/>
    <property type="match status" value="1"/>
</dbReference>
<evidence type="ECO:0000256" key="1">
    <source>
        <dbReference type="ARBA" id="ARBA00004123"/>
    </source>
</evidence>
<protein>
    <submittedName>
        <fullName evidence="10">Uncharacterized protein</fullName>
    </submittedName>
</protein>
<evidence type="ECO:0000313" key="11">
    <source>
        <dbReference type="Proteomes" id="UP000179920"/>
    </source>
</evidence>
<dbReference type="Gene3D" id="3.40.50.150">
    <property type="entry name" value="Vaccinia Virus protein VP39"/>
    <property type="match status" value="1"/>
</dbReference>
<keyword evidence="7" id="KW-0539">Nucleus</keyword>
<evidence type="ECO:0000256" key="9">
    <source>
        <dbReference type="SAM" id="MobiDB-lite"/>
    </source>
</evidence>
<dbReference type="Pfam" id="PF09496">
    <property type="entry name" value="CENP-O"/>
    <property type="match status" value="1"/>
</dbReference>
<dbReference type="GO" id="GO:0008168">
    <property type="term" value="F:methyltransferase activity"/>
    <property type="evidence" value="ECO:0007669"/>
    <property type="project" value="UniProtKB-KW"/>
</dbReference>
<evidence type="ECO:0000256" key="7">
    <source>
        <dbReference type="ARBA" id="ARBA00023242"/>
    </source>
</evidence>
<feature type="region of interest" description="Disordered" evidence="9">
    <location>
        <begin position="832"/>
        <end position="868"/>
    </location>
</feature>
<evidence type="ECO:0000256" key="6">
    <source>
        <dbReference type="ARBA" id="ARBA00022679"/>
    </source>
</evidence>
<keyword evidence="4" id="KW-0158">Chromosome</keyword>
<comment type="similarity">
    <text evidence="3">Belongs to the CENP-O/MCM21 family.</text>
</comment>
<keyword evidence="5" id="KW-0489">Methyltransferase</keyword>
<evidence type="ECO:0000256" key="5">
    <source>
        <dbReference type="ARBA" id="ARBA00022603"/>
    </source>
</evidence>
<feature type="region of interest" description="Disordered" evidence="9">
    <location>
        <begin position="266"/>
        <end position="305"/>
    </location>
</feature>
<name>A0A1K0H9M9_9BASI</name>